<reference evidence="1" key="1">
    <citation type="journal article" date="2014" name="Front. Microbiol.">
        <title>High frequency of phylogenetically diverse reductive dehalogenase-homologous genes in deep subseafloor sedimentary metagenomes.</title>
        <authorList>
            <person name="Kawai M."/>
            <person name="Futagami T."/>
            <person name="Toyoda A."/>
            <person name="Takaki Y."/>
            <person name="Nishi S."/>
            <person name="Hori S."/>
            <person name="Arai W."/>
            <person name="Tsubouchi T."/>
            <person name="Morono Y."/>
            <person name="Uchiyama I."/>
            <person name="Ito T."/>
            <person name="Fujiyama A."/>
            <person name="Inagaki F."/>
            <person name="Takami H."/>
        </authorList>
    </citation>
    <scope>NUCLEOTIDE SEQUENCE</scope>
    <source>
        <strain evidence="1">Expedition CK06-06</strain>
    </source>
</reference>
<dbReference type="EMBL" id="BART01037223">
    <property type="protein sequence ID" value="GAH06100.1"/>
    <property type="molecule type" value="Genomic_DNA"/>
</dbReference>
<sequence length="158" mass="17831">RLIIICAAGTRETVVGDIIKDTAIFKAHKALPIVITDEGETRFEPYAEDVFHVPVVSEHLAPIVNTLVGHVWGYYAALAINEGSRFLYRFREEIQDAIDEYAAKGLDVYELILEKSFREKIAAFYSVFRKKRIENSLPFGIGSNYVSDLTLLLKYVSG</sequence>
<comment type="caution">
    <text evidence="1">The sequence shown here is derived from an EMBL/GenBank/DDBJ whole genome shotgun (WGS) entry which is preliminary data.</text>
</comment>
<dbReference type="AlphaFoldDB" id="X1DCQ7"/>
<protein>
    <submittedName>
        <fullName evidence="1">Uncharacterized protein</fullName>
    </submittedName>
</protein>
<name>X1DCQ7_9ZZZZ</name>
<accession>X1DCQ7</accession>
<feature type="non-terminal residue" evidence="1">
    <location>
        <position position="1"/>
    </location>
</feature>
<gene>
    <name evidence="1" type="ORF">S01H4_62383</name>
</gene>
<feature type="non-terminal residue" evidence="1">
    <location>
        <position position="158"/>
    </location>
</feature>
<organism evidence="1">
    <name type="scientific">marine sediment metagenome</name>
    <dbReference type="NCBI Taxonomy" id="412755"/>
    <lineage>
        <taxon>unclassified sequences</taxon>
        <taxon>metagenomes</taxon>
        <taxon>ecological metagenomes</taxon>
    </lineage>
</organism>
<evidence type="ECO:0000313" key="1">
    <source>
        <dbReference type="EMBL" id="GAH06100.1"/>
    </source>
</evidence>
<dbReference type="Gene3D" id="3.40.50.10490">
    <property type="entry name" value="Glucose-6-phosphate isomerase like protein, domain 1"/>
    <property type="match status" value="1"/>
</dbReference>
<proteinExistence type="predicted"/>